<dbReference type="Proteomes" id="UP000294597">
    <property type="component" value="Unassembled WGS sequence"/>
</dbReference>
<organism evidence="2 3">
    <name type="scientific">Flavobacterium hiemivividum</name>
    <dbReference type="NCBI Taxonomy" id="2541734"/>
    <lineage>
        <taxon>Bacteria</taxon>
        <taxon>Pseudomonadati</taxon>
        <taxon>Bacteroidota</taxon>
        <taxon>Flavobacteriia</taxon>
        <taxon>Flavobacteriales</taxon>
        <taxon>Flavobacteriaceae</taxon>
        <taxon>Flavobacterium</taxon>
    </lineage>
</organism>
<accession>A0A4R5CZF0</accession>
<gene>
    <name evidence="2" type="ORF">E0F98_08690</name>
</gene>
<evidence type="ECO:0000313" key="3">
    <source>
        <dbReference type="Proteomes" id="UP000294597"/>
    </source>
</evidence>
<dbReference type="AlphaFoldDB" id="A0A4R5CZF0"/>
<dbReference type="EMBL" id="SMFO01000005">
    <property type="protein sequence ID" value="TDE04024.1"/>
    <property type="molecule type" value="Genomic_DNA"/>
</dbReference>
<proteinExistence type="predicted"/>
<protein>
    <submittedName>
        <fullName evidence="2">Uncharacterized protein</fullName>
    </submittedName>
</protein>
<evidence type="ECO:0000256" key="1">
    <source>
        <dbReference type="SAM" id="SignalP"/>
    </source>
</evidence>
<reference evidence="2 3" key="1">
    <citation type="submission" date="2019-03" db="EMBL/GenBank/DDBJ databases">
        <title>Flavobacterium TSA-D2 sp. nov., isolated from arctic soil.</title>
        <authorList>
            <person name="Chaudhary D.K."/>
        </authorList>
    </citation>
    <scope>NUCLEOTIDE SEQUENCE [LARGE SCALE GENOMIC DNA]</scope>
    <source>
        <strain evidence="2 3">TSA-D2</strain>
    </source>
</reference>
<keyword evidence="1" id="KW-0732">Signal</keyword>
<feature type="signal peptide" evidence="1">
    <location>
        <begin position="1"/>
        <end position="19"/>
    </location>
</feature>
<sequence>MKIIMIGMVAFLFSLNIQAQKKNVKTEVKTNITTVKDSDGKKSVIQTKEIEEVQTIELKDADSKVLNKDIKESPVEVTATTKITENGVTKVISVDRSAYYELDGKKYKVASDNNGYIMFNPNGEKSAVLRKTSNNNYIYKAKDKTSYGHFNADGNLVLETYDENTDTITITTYIITK</sequence>
<keyword evidence="3" id="KW-1185">Reference proteome</keyword>
<evidence type="ECO:0000313" key="2">
    <source>
        <dbReference type="EMBL" id="TDE04024.1"/>
    </source>
</evidence>
<name>A0A4R5CZF0_9FLAO</name>
<dbReference type="RefSeq" id="WP_132110524.1">
    <property type="nucleotide sequence ID" value="NZ_SMFO01000005.1"/>
</dbReference>
<comment type="caution">
    <text evidence="2">The sequence shown here is derived from an EMBL/GenBank/DDBJ whole genome shotgun (WGS) entry which is preliminary data.</text>
</comment>
<feature type="chain" id="PRO_5020728590" evidence="1">
    <location>
        <begin position="20"/>
        <end position="177"/>
    </location>
</feature>